<evidence type="ECO:0000256" key="1">
    <source>
        <dbReference type="ARBA" id="ARBA00023002"/>
    </source>
</evidence>
<dbReference type="InterPro" id="IPR029752">
    <property type="entry name" value="D-isomer_DH_CS1"/>
</dbReference>
<evidence type="ECO:0000313" key="7">
    <source>
        <dbReference type="Proteomes" id="UP000677515"/>
    </source>
</evidence>
<dbReference type="PROSITE" id="PS00065">
    <property type="entry name" value="D_2_HYDROXYACID_DH_1"/>
    <property type="match status" value="1"/>
</dbReference>
<dbReference type="InterPro" id="IPR006140">
    <property type="entry name" value="D-isomer_DH_NAD-bd"/>
</dbReference>
<dbReference type="InterPro" id="IPR050223">
    <property type="entry name" value="D-isomer_2-hydroxyacid_DH"/>
</dbReference>
<dbReference type="SUPFAM" id="SSF52283">
    <property type="entry name" value="Formate/glycerate dehydrogenase catalytic domain-like"/>
    <property type="match status" value="1"/>
</dbReference>
<keyword evidence="7" id="KW-1185">Reference proteome</keyword>
<dbReference type="EMBL" id="AP024329">
    <property type="protein sequence ID" value="BCQ35653.1"/>
    <property type="molecule type" value="Genomic_DNA"/>
</dbReference>
<evidence type="ECO:0000259" key="5">
    <source>
        <dbReference type="Pfam" id="PF02826"/>
    </source>
</evidence>
<dbReference type="PANTHER" id="PTHR10996">
    <property type="entry name" value="2-HYDROXYACID DEHYDROGENASE-RELATED"/>
    <property type="match status" value="1"/>
</dbReference>
<dbReference type="InterPro" id="IPR036291">
    <property type="entry name" value="NAD(P)-bd_dom_sf"/>
</dbReference>
<dbReference type="InterPro" id="IPR006139">
    <property type="entry name" value="D-isomer_2_OHA_DH_cat_dom"/>
</dbReference>
<dbReference type="PANTHER" id="PTHR10996:SF283">
    <property type="entry name" value="GLYOXYLATE_HYDROXYPYRUVATE REDUCTASE B"/>
    <property type="match status" value="1"/>
</dbReference>
<protein>
    <submittedName>
        <fullName evidence="6">Dihydrofolate reductase</fullName>
    </submittedName>
</protein>
<evidence type="ECO:0000259" key="4">
    <source>
        <dbReference type="Pfam" id="PF00389"/>
    </source>
</evidence>
<proteinExistence type="inferred from homology"/>
<dbReference type="Pfam" id="PF02826">
    <property type="entry name" value="2-Hacid_dh_C"/>
    <property type="match status" value="1"/>
</dbReference>
<sequence>MKQDILIIQPLMPELSEVLHQHYHCHRLYEQTDVAAFLEEHAGKIKAVATRGDVGLAADLMAALPALELIAVFGVGTDGIDLSAARDRDITVTITSGILTDDVADLALALMLGVSRQIVAQDAFLRSGAWQERPPQLGYKLCGKRVGIMGLGKIGAAIARRCAGFDMQVGYCNSRQSSEPGWQRFGDLHQLAQFSDFLVLAVPGDERNRKMVDADILSALGKEGILINVARGAVVNEDDLIEALQNHAIRGAGLDVFDNEPTIDTRFAALTNTVLMPHIASATVETRQAMAQNVVDNLAGWFAGKGAVTPVEWKYPHKN</sequence>
<name>A0ABM7N2X7_ERWRD</name>
<dbReference type="SUPFAM" id="SSF51735">
    <property type="entry name" value="NAD(P)-binding Rossmann-fold domains"/>
    <property type="match status" value="1"/>
</dbReference>
<reference evidence="6 7" key="1">
    <citation type="submission" date="2021-01" db="EMBL/GenBank/DDBJ databases">
        <title>Complete genome sequence of Erwinia rhapontici MAFF 311153.</title>
        <authorList>
            <person name="Morohoshi T."/>
            <person name="Someya N."/>
        </authorList>
    </citation>
    <scope>NUCLEOTIDE SEQUENCE [LARGE SCALE GENOMIC DNA]</scope>
    <source>
        <strain evidence="6 7">MAFF 311153</strain>
    </source>
</reference>
<feature type="domain" description="D-isomer specific 2-hydroxyacid dehydrogenase catalytic" evidence="4">
    <location>
        <begin position="5"/>
        <end position="311"/>
    </location>
</feature>
<comment type="similarity">
    <text evidence="3">Belongs to the D-isomer specific 2-hydroxyacid dehydrogenase family.</text>
</comment>
<gene>
    <name evidence="6" type="ORF">ERHA53_29960</name>
</gene>
<accession>A0ABM7N2X7</accession>
<evidence type="ECO:0000256" key="2">
    <source>
        <dbReference type="ARBA" id="ARBA00023027"/>
    </source>
</evidence>
<dbReference type="RefSeq" id="WP_212813017.1">
    <property type="nucleotide sequence ID" value="NZ_AP024329.1"/>
</dbReference>
<keyword evidence="1 3" id="KW-0560">Oxidoreductase</keyword>
<evidence type="ECO:0000313" key="6">
    <source>
        <dbReference type="EMBL" id="BCQ35653.1"/>
    </source>
</evidence>
<organism evidence="6 7">
    <name type="scientific">Erwinia rhapontici</name>
    <name type="common">Pectobacterium rhapontici</name>
    <dbReference type="NCBI Taxonomy" id="55212"/>
    <lineage>
        <taxon>Bacteria</taxon>
        <taxon>Pseudomonadati</taxon>
        <taxon>Pseudomonadota</taxon>
        <taxon>Gammaproteobacteria</taxon>
        <taxon>Enterobacterales</taxon>
        <taxon>Erwiniaceae</taxon>
        <taxon>Erwinia</taxon>
    </lineage>
</organism>
<dbReference type="CDD" id="cd12156">
    <property type="entry name" value="HPPR"/>
    <property type="match status" value="1"/>
</dbReference>
<dbReference type="Pfam" id="PF00389">
    <property type="entry name" value="2-Hacid_dh"/>
    <property type="match status" value="1"/>
</dbReference>
<keyword evidence="2" id="KW-0520">NAD</keyword>
<feature type="domain" description="D-isomer specific 2-hydroxyacid dehydrogenase NAD-binding" evidence="5">
    <location>
        <begin position="108"/>
        <end position="280"/>
    </location>
</feature>
<dbReference type="Proteomes" id="UP000677515">
    <property type="component" value="Chromosome"/>
</dbReference>
<dbReference type="Gene3D" id="3.40.50.720">
    <property type="entry name" value="NAD(P)-binding Rossmann-like Domain"/>
    <property type="match status" value="2"/>
</dbReference>
<evidence type="ECO:0000256" key="3">
    <source>
        <dbReference type="RuleBase" id="RU003719"/>
    </source>
</evidence>